<name>A0A919VN30_9ACTN</name>
<evidence type="ECO:0000256" key="1">
    <source>
        <dbReference type="SAM" id="SignalP"/>
    </source>
</evidence>
<reference evidence="2" key="1">
    <citation type="submission" date="2021-03" db="EMBL/GenBank/DDBJ databases">
        <title>Whole genome shotgun sequence of Actinoplanes auranticolor NBRC 12245.</title>
        <authorList>
            <person name="Komaki H."/>
            <person name="Tamura T."/>
        </authorList>
    </citation>
    <scope>NUCLEOTIDE SEQUENCE</scope>
    <source>
        <strain evidence="2">NBRC 12245</strain>
    </source>
</reference>
<comment type="caution">
    <text evidence="2">The sequence shown here is derived from an EMBL/GenBank/DDBJ whole genome shotgun (WGS) entry which is preliminary data.</text>
</comment>
<keyword evidence="3" id="KW-1185">Reference proteome</keyword>
<evidence type="ECO:0000313" key="3">
    <source>
        <dbReference type="Proteomes" id="UP000681340"/>
    </source>
</evidence>
<proteinExistence type="predicted"/>
<dbReference type="RefSeq" id="WP_212990988.1">
    <property type="nucleotide sequence ID" value="NZ_BAABEA010000005.1"/>
</dbReference>
<dbReference type="EMBL" id="BOQL01000041">
    <property type="protein sequence ID" value="GIM72294.1"/>
    <property type="molecule type" value="Genomic_DNA"/>
</dbReference>
<feature type="signal peptide" evidence="1">
    <location>
        <begin position="1"/>
        <end position="26"/>
    </location>
</feature>
<keyword evidence="1" id="KW-0732">Signal</keyword>
<dbReference type="Proteomes" id="UP000681340">
    <property type="component" value="Unassembled WGS sequence"/>
</dbReference>
<sequence>MRKRASAAVTALAGTALVATSTPAQAASSAPMVSILQTTPNARCVTGPARPTFSGNRITLHATVADRDGGPLAATIEWRTLLGDRPIITYDWAGLDSPTTVTITVYPQYLPWGAVYRWRALVSDGEQSEVGPWCEVNMPDAGPPIGT</sequence>
<feature type="chain" id="PRO_5037357092" description="Ig-like domain-containing protein" evidence="1">
    <location>
        <begin position="27"/>
        <end position="147"/>
    </location>
</feature>
<evidence type="ECO:0008006" key="4">
    <source>
        <dbReference type="Google" id="ProtNLM"/>
    </source>
</evidence>
<organism evidence="2 3">
    <name type="scientific">Actinoplanes auranticolor</name>
    <dbReference type="NCBI Taxonomy" id="47988"/>
    <lineage>
        <taxon>Bacteria</taxon>
        <taxon>Bacillati</taxon>
        <taxon>Actinomycetota</taxon>
        <taxon>Actinomycetes</taxon>
        <taxon>Micromonosporales</taxon>
        <taxon>Micromonosporaceae</taxon>
        <taxon>Actinoplanes</taxon>
    </lineage>
</organism>
<gene>
    <name evidence="2" type="ORF">Aau02nite_50260</name>
</gene>
<protein>
    <recommendedName>
        <fullName evidence="4">Ig-like domain-containing protein</fullName>
    </recommendedName>
</protein>
<dbReference type="AlphaFoldDB" id="A0A919VN30"/>
<evidence type="ECO:0000313" key="2">
    <source>
        <dbReference type="EMBL" id="GIM72294.1"/>
    </source>
</evidence>
<accession>A0A919VN30</accession>